<dbReference type="PANTHER" id="PTHR43409">
    <property type="entry name" value="ANAEROBIC MAGNESIUM-PROTOPORPHYRIN IX MONOMETHYL ESTER CYCLASE-RELATED"/>
    <property type="match status" value="1"/>
</dbReference>
<gene>
    <name evidence="7" type="ORF">SAMN05444349_11165</name>
</gene>
<dbReference type="GO" id="GO:0046872">
    <property type="term" value="F:metal ion binding"/>
    <property type="evidence" value="ECO:0007669"/>
    <property type="project" value="UniProtKB-KW"/>
</dbReference>
<evidence type="ECO:0000313" key="8">
    <source>
        <dbReference type="Proteomes" id="UP000184436"/>
    </source>
</evidence>
<keyword evidence="3" id="KW-0479">Metal-binding</keyword>
<dbReference type="Pfam" id="PF04055">
    <property type="entry name" value="Radical_SAM"/>
    <property type="match status" value="1"/>
</dbReference>
<keyword evidence="8" id="KW-1185">Reference proteome</keyword>
<evidence type="ECO:0000256" key="4">
    <source>
        <dbReference type="ARBA" id="ARBA00023004"/>
    </source>
</evidence>
<keyword evidence="4" id="KW-0408">Iron</keyword>
<evidence type="ECO:0000256" key="3">
    <source>
        <dbReference type="ARBA" id="ARBA00022723"/>
    </source>
</evidence>
<keyword evidence="2" id="KW-0949">S-adenosyl-L-methionine</keyword>
<dbReference type="RefSeq" id="WP_025074918.1">
    <property type="nucleotide sequence ID" value="NZ_FQVD01000011.1"/>
</dbReference>
<name>A0A1M4YW21_9BACE</name>
<dbReference type="AlphaFoldDB" id="A0A1M4YW21"/>
<sequence>MKILLATVPPWLPYHSYLSVPLLTGILKENGFSVIQKDYNVEFYNNILSSDEINAQFKLFAKQGATNPDPKKQGLVEISEYLTGQIDMFKSSVKQEESYNDEKLLQNSFEMLDLTLKTFSLNFPEIELALGEVKYLFDHYDIDEVFKYIYDDGNFFRYYFTKYHLQEIQKEQPDVAGFSITTAEQLIPALTFAQILREYKSDIRIFLGGSYISRVAQNLITDNRFNELVNSVLRGYSEDTIGELMQAYQHGRELDHIAGILYRKGENIINAPLPSYKFIKDVPFPNFDNLPFDLYFSPYRKLPVELSKGCYWGKCKFCELNNEVYTAKTAERIFSEVAYLHNRYNVSHFPFVSASPSPKLLYAIATKIKEAGLKITWSTMIRPEAYIDEMFAQRLYDGGMRLAKIGFESGSQKMLDAMNKGMYVESNKNVLRALHMAGINVHGYFMYGYNGETSSDIEKTEIFIKEERPMLTSLATSFYTEIYKPADGLRIYKLPNMDKSKYIKSII</sequence>
<dbReference type="PROSITE" id="PS51918">
    <property type="entry name" value="RADICAL_SAM"/>
    <property type="match status" value="1"/>
</dbReference>
<dbReference type="SFLD" id="SFLDS00029">
    <property type="entry name" value="Radical_SAM"/>
    <property type="match status" value="1"/>
</dbReference>
<dbReference type="SUPFAM" id="SSF102114">
    <property type="entry name" value="Radical SAM enzymes"/>
    <property type="match status" value="1"/>
</dbReference>
<protein>
    <submittedName>
        <fullName evidence="7">Radical SAM superfamily enzyme YgiQ, UPF0313 family</fullName>
    </submittedName>
</protein>
<evidence type="ECO:0000256" key="5">
    <source>
        <dbReference type="ARBA" id="ARBA00023014"/>
    </source>
</evidence>
<dbReference type="SMART" id="SM00729">
    <property type="entry name" value="Elp3"/>
    <property type="match status" value="1"/>
</dbReference>
<dbReference type="Proteomes" id="UP000184436">
    <property type="component" value="Unassembled WGS sequence"/>
</dbReference>
<evidence type="ECO:0000256" key="1">
    <source>
        <dbReference type="ARBA" id="ARBA00001966"/>
    </source>
</evidence>
<evidence type="ECO:0000256" key="2">
    <source>
        <dbReference type="ARBA" id="ARBA00022691"/>
    </source>
</evidence>
<dbReference type="InterPro" id="IPR058240">
    <property type="entry name" value="rSAM_sf"/>
</dbReference>
<evidence type="ECO:0000313" key="7">
    <source>
        <dbReference type="EMBL" id="SHF09993.1"/>
    </source>
</evidence>
<dbReference type="GO" id="GO:0003824">
    <property type="term" value="F:catalytic activity"/>
    <property type="evidence" value="ECO:0007669"/>
    <property type="project" value="InterPro"/>
</dbReference>
<evidence type="ECO:0000259" key="6">
    <source>
        <dbReference type="PROSITE" id="PS51918"/>
    </source>
</evidence>
<dbReference type="STRING" id="871325.SAMN05444349_11165"/>
<proteinExistence type="predicted"/>
<dbReference type="InterPro" id="IPR007197">
    <property type="entry name" value="rSAM"/>
</dbReference>
<feature type="domain" description="Radical SAM core" evidence="6">
    <location>
        <begin position="296"/>
        <end position="507"/>
    </location>
</feature>
<keyword evidence="5" id="KW-0411">Iron-sulfur</keyword>
<dbReference type="OrthoDB" id="9777636at2"/>
<dbReference type="Gene3D" id="3.40.50.280">
    <property type="entry name" value="Cobalamin-binding domain"/>
    <property type="match status" value="1"/>
</dbReference>
<dbReference type="EMBL" id="FQVD01000011">
    <property type="protein sequence ID" value="SHF09993.1"/>
    <property type="molecule type" value="Genomic_DNA"/>
</dbReference>
<dbReference type="GO" id="GO:0051536">
    <property type="term" value="F:iron-sulfur cluster binding"/>
    <property type="evidence" value="ECO:0007669"/>
    <property type="project" value="UniProtKB-KW"/>
</dbReference>
<dbReference type="InterPro" id="IPR023404">
    <property type="entry name" value="rSAM_horseshoe"/>
</dbReference>
<accession>A0A1M4YW21</accession>
<dbReference type="InterPro" id="IPR006638">
    <property type="entry name" value="Elp3/MiaA/NifB-like_rSAM"/>
</dbReference>
<reference evidence="7 8" key="1">
    <citation type="submission" date="2016-11" db="EMBL/GenBank/DDBJ databases">
        <authorList>
            <person name="Jaros S."/>
            <person name="Januszkiewicz K."/>
            <person name="Wedrychowicz H."/>
        </authorList>
    </citation>
    <scope>NUCLEOTIDE SEQUENCE [LARGE SCALE GENOMIC DNA]</scope>
    <source>
        <strain evidence="7 8">DSM 26883</strain>
    </source>
</reference>
<dbReference type="Gene3D" id="3.80.30.20">
    <property type="entry name" value="tm_1862 like domain"/>
    <property type="match status" value="1"/>
</dbReference>
<dbReference type="SFLD" id="SFLDG01082">
    <property type="entry name" value="B12-binding_domain_containing"/>
    <property type="match status" value="1"/>
</dbReference>
<comment type="cofactor">
    <cofactor evidence="1">
        <name>[4Fe-4S] cluster</name>
        <dbReference type="ChEBI" id="CHEBI:49883"/>
    </cofactor>
</comment>
<dbReference type="InterPro" id="IPR051198">
    <property type="entry name" value="BchE-like"/>
</dbReference>
<organism evidence="7 8">
    <name type="scientific">Bacteroides faecichinchillae</name>
    <dbReference type="NCBI Taxonomy" id="871325"/>
    <lineage>
        <taxon>Bacteria</taxon>
        <taxon>Pseudomonadati</taxon>
        <taxon>Bacteroidota</taxon>
        <taxon>Bacteroidia</taxon>
        <taxon>Bacteroidales</taxon>
        <taxon>Bacteroidaceae</taxon>
        <taxon>Bacteroides</taxon>
    </lineage>
</organism>